<dbReference type="Pfam" id="PF03176">
    <property type="entry name" value="MMPL"/>
    <property type="match status" value="2"/>
</dbReference>
<feature type="transmembrane region" description="Helical" evidence="6">
    <location>
        <begin position="210"/>
        <end position="232"/>
    </location>
</feature>
<dbReference type="GO" id="GO:0005886">
    <property type="term" value="C:plasma membrane"/>
    <property type="evidence" value="ECO:0007669"/>
    <property type="project" value="UniProtKB-SubCell"/>
</dbReference>
<sequence>MFMLIAALLLLSVMGFARLNLELDFNDYFAPSDPRFVAFNSMMDKFERHDQLWLLLETPKDWRDKESKAQLIDFLGKIKANQDINSIQGYNQFVQGTAKQDKILAYKSHPRLPSVLSANGHAMLLKLQLNRHRAQEFNTQSLWLDDVLQKVDRDSREYWLPLGVNTYFNGTHALNWQYAKVLGHDLSWFAPALLGIIFLMAALFIRQALWIFAICINSGIALVLSMGLAAWLKLTLAAITAFVPVIIVTLGLAYASHLYFGWRAEINRGQTHQQALRYTVKVNQAPLFYSTITTIFGFSLLMFSPSPPIQSFGLLVAFAVLCNYVLSLTSLIFFAKHSKASVSKGLDFSGVVAIARYNAKRPRAVMMGIVLFSAFALVSVSKLTLNDDPLSYFESTNPFIVSSQKMAQYFSGINLQHYVVASADNKQIAKAEISFVYRFSRFLKRQPQVVKVQHIGDWIKSVGVGQNQFKQILAKNTVVELGLASELSADKQSSLVTLYLQPMTAMELIAFEQRVADWLAEHLLEHPAEIRVSPPIASNLLFAHLSVDNANNMLLSFAIALVALAILLSILKGSLLFGLMGLLLNFLPLLWVFALWQINGGFISLGTAVVLGMMLGIIVDDTLHLMLKLPDQVQLSETCMWDCLHKVLPVISFTTLTIALGFSIGLLSAFSPIVQLSLLSCLVVIFAWGFDVLMLPVLYRRWILRKAER</sequence>
<dbReference type="PROSITE" id="PS50156">
    <property type="entry name" value="SSD"/>
    <property type="match status" value="1"/>
</dbReference>
<dbReference type="InterPro" id="IPR004869">
    <property type="entry name" value="MMPL_dom"/>
</dbReference>
<feature type="transmembrane region" description="Helical" evidence="6">
    <location>
        <begin position="575"/>
        <end position="596"/>
    </location>
</feature>
<feature type="transmembrane region" description="Helical" evidence="6">
    <location>
        <begin position="364"/>
        <end position="385"/>
    </location>
</feature>
<keyword evidence="9" id="KW-1185">Reference proteome</keyword>
<evidence type="ECO:0000313" key="9">
    <source>
        <dbReference type="Proteomes" id="UP000001317"/>
    </source>
</evidence>
<dbReference type="KEGG" id="shl:Shal_3250"/>
<dbReference type="STRING" id="458817.Shal_3250"/>
<feature type="transmembrane region" description="Helical" evidence="6">
    <location>
        <begin position="676"/>
        <end position="699"/>
    </location>
</feature>
<dbReference type="AlphaFoldDB" id="B0TR66"/>
<dbReference type="PANTHER" id="PTHR33406">
    <property type="entry name" value="MEMBRANE PROTEIN MJ1562-RELATED"/>
    <property type="match status" value="1"/>
</dbReference>
<evidence type="ECO:0000256" key="5">
    <source>
        <dbReference type="ARBA" id="ARBA00023136"/>
    </source>
</evidence>
<gene>
    <name evidence="8" type="ordered locus">Shal_3250</name>
</gene>
<dbReference type="OrthoDB" id="9803781at2"/>
<dbReference type="EMBL" id="CP000931">
    <property type="protein sequence ID" value="ABZ77797.1"/>
    <property type="molecule type" value="Genomic_DNA"/>
</dbReference>
<keyword evidence="4 6" id="KW-1133">Transmembrane helix</keyword>
<evidence type="ECO:0000256" key="6">
    <source>
        <dbReference type="SAM" id="Phobius"/>
    </source>
</evidence>
<dbReference type="InterPro" id="IPR050545">
    <property type="entry name" value="Mycobact_MmpL"/>
</dbReference>
<keyword evidence="2" id="KW-1003">Cell membrane</keyword>
<feature type="transmembrane region" description="Helical" evidence="6">
    <location>
        <begin position="186"/>
        <end position="205"/>
    </location>
</feature>
<dbReference type="PANTHER" id="PTHR33406:SF12">
    <property type="entry name" value="BLR2997 PROTEIN"/>
    <property type="match status" value="1"/>
</dbReference>
<comment type="subcellular location">
    <subcellularLocation>
        <location evidence="1">Cell membrane</location>
        <topology evidence="1">Multi-pass membrane protein</topology>
    </subcellularLocation>
</comment>
<evidence type="ECO:0000259" key="7">
    <source>
        <dbReference type="PROSITE" id="PS50156"/>
    </source>
</evidence>
<evidence type="ECO:0000256" key="3">
    <source>
        <dbReference type="ARBA" id="ARBA00022692"/>
    </source>
</evidence>
<keyword evidence="3 6" id="KW-0812">Transmembrane</keyword>
<dbReference type="eggNOG" id="COG1033">
    <property type="taxonomic scope" value="Bacteria"/>
</dbReference>
<feature type="transmembrane region" description="Helical" evidence="6">
    <location>
        <begin position="602"/>
        <end position="627"/>
    </location>
</feature>
<proteinExistence type="predicted"/>
<feature type="transmembrane region" description="Helical" evidence="6">
    <location>
        <begin position="238"/>
        <end position="260"/>
    </location>
</feature>
<feature type="transmembrane region" description="Helical" evidence="6">
    <location>
        <begin position="550"/>
        <end position="568"/>
    </location>
</feature>
<accession>B0TR66</accession>
<evidence type="ECO:0000256" key="4">
    <source>
        <dbReference type="ARBA" id="ARBA00022989"/>
    </source>
</evidence>
<dbReference type="Proteomes" id="UP000001317">
    <property type="component" value="Chromosome"/>
</dbReference>
<feature type="domain" description="SSD" evidence="7">
    <location>
        <begin position="221"/>
        <end position="329"/>
    </location>
</feature>
<evidence type="ECO:0000313" key="8">
    <source>
        <dbReference type="EMBL" id="ABZ77797.1"/>
    </source>
</evidence>
<reference evidence="8" key="1">
    <citation type="submission" date="2008-01" db="EMBL/GenBank/DDBJ databases">
        <title>Complete sequence of Shewanella halifaxensis HAW-EB4.</title>
        <authorList>
            <consortium name="US DOE Joint Genome Institute"/>
            <person name="Copeland A."/>
            <person name="Lucas S."/>
            <person name="Lapidus A."/>
            <person name="Glavina del Rio T."/>
            <person name="Dalin E."/>
            <person name="Tice H."/>
            <person name="Bruce D."/>
            <person name="Goodwin L."/>
            <person name="Pitluck S."/>
            <person name="Sims D."/>
            <person name="Brettin T."/>
            <person name="Detter J.C."/>
            <person name="Han C."/>
            <person name="Kuske C.R."/>
            <person name="Schmutz J."/>
            <person name="Larimer F."/>
            <person name="Land M."/>
            <person name="Hauser L."/>
            <person name="Kyrpides N."/>
            <person name="Kim E."/>
            <person name="Zhao J.-S."/>
            <person name="Richardson P."/>
        </authorList>
    </citation>
    <scope>NUCLEOTIDE SEQUENCE [LARGE SCALE GENOMIC DNA]</scope>
    <source>
        <strain evidence="8">HAW-EB4</strain>
    </source>
</reference>
<dbReference type="Gene3D" id="1.20.1640.10">
    <property type="entry name" value="Multidrug efflux transporter AcrB transmembrane domain"/>
    <property type="match status" value="2"/>
</dbReference>
<feature type="transmembrane region" description="Helical" evidence="6">
    <location>
        <begin position="312"/>
        <end position="334"/>
    </location>
</feature>
<dbReference type="SUPFAM" id="SSF82866">
    <property type="entry name" value="Multidrug efflux transporter AcrB transmembrane domain"/>
    <property type="match status" value="2"/>
</dbReference>
<dbReference type="HOGENOM" id="CLU_008861_1_0_6"/>
<feature type="transmembrane region" description="Helical" evidence="6">
    <location>
        <begin position="647"/>
        <end position="670"/>
    </location>
</feature>
<protein>
    <submittedName>
        <fullName evidence="8">Exporter of the RND superfamily protein-like protein</fullName>
    </submittedName>
</protein>
<dbReference type="InterPro" id="IPR000731">
    <property type="entry name" value="SSD"/>
</dbReference>
<name>B0TR66_SHEHH</name>
<keyword evidence="5 6" id="KW-0472">Membrane</keyword>
<evidence type="ECO:0000256" key="1">
    <source>
        <dbReference type="ARBA" id="ARBA00004651"/>
    </source>
</evidence>
<evidence type="ECO:0000256" key="2">
    <source>
        <dbReference type="ARBA" id="ARBA00022475"/>
    </source>
</evidence>
<feature type="transmembrane region" description="Helical" evidence="6">
    <location>
        <begin position="287"/>
        <end position="306"/>
    </location>
</feature>
<organism evidence="8 9">
    <name type="scientific">Shewanella halifaxensis (strain HAW-EB4)</name>
    <dbReference type="NCBI Taxonomy" id="458817"/>
    <lineage>
        <taxon>Bacteria</taxon>
        <taxon>Pseudomonadati</taxon>
        <taxon>Pseudomonadota</taxon>
        <taxon>Gammaproteobacteria</taxon>
        <taxon>Alteromonadales</taxon>
        <taxon>Shewanellaceae</taxon>
        <taxon>Shewanella</taxon>
    </lineage>
</organism>